<evidence type="ECO:0000313" key="4">
    <source>
        <dbReference type="EMBL" id="MBM7690974.1"/>
    </source>
</evidence>
<name>A0ABS2QDU1_9BACI</name>
<dbReference type="Pfam" id="PF13174">
    <property type="entry name" value="TPR_6"/>
    <property type="match status" value="1"/>
</dbReference>
<dbReference type="PANTHER" id="PTHR45586">
    <property type="entry name" value="TPR REPEAT-CONTAINING PROTEIN PA4667"/>
    <property type="match status" value="1"/>
</dbReference>
<feature type="repeat" description="TPR" evidence="3">
    <location>
        <begin position="189"/>
        <end position="222"/>
    </location>
</feature>
<sequence>MSKDSKAEQQAQIFSFHPTGEYYFAKGLKYFHRRDLHKAKKYMERAYELEAGEPMIACQLAIVCTELGEYEYSNELLQTILNGLDPFMTECHYFLANNYAHLGLFQEAYKHVNDYLDKEEDGEFSDDAEELIDLIAFEMDESGETLESLDQQDGLIFKQEKAREQLEIGNFSKAIETLSEIVEEYPEFWSAYNNLALAHFYLGKTDEAFEVLNSVLEKNPGNLYALCNLLVFHFYQKNMSKVAEITAMLEKICPIMNEQRFKLGATFAMTGQYELAYKWLKLLQKKGFDHDGTFYYWLADSAYHLGHTKTAKQAWKRVLSFSPEKEGMEPWKESKEVTGFEDHYPSIIKRLESELVEERLFGIFLTKHSIHQKRISNHEAYKHNEKFDRLEKEYSAYVSSSARKNSSSSIHFADGAADLLFTHYRPIQLTEAGVFLMWFSVFSEADKRNIPLKNLKALAASVDFIWHRLRNEPITQKDAADKYGVSTATLRKYIETVNDLLI</sequence>
<proteinExistence type="predicted"/>
<protein>
    <submittedName>
        <fullName evidence="4">Tetratricopeptide (TPR) repeat protein</fullName>
    </submittedName>
</protein>
<gene>
    <name evidence="4" type="ORF">JOC77_000377</name>
</gene>
<dbReference type="PROSITE" id="PS50005">
    <property type="entry name" value="TPR"/>
    <property type="match status" value="1"/>
</dbReference>
<dbReference type="InterPro" id="IPR051012">
    <property type="entry name" value="CellSynth/LPSAsmb/PSIAsmb"/>
</dbReference>
<dbReference type="Proteomes" id="UP000823486">
    <property type="component" value="Unassembled WGS sequence"/>
</dbReference>
<dbReference type="InterPro" id="IPR019734">
    <property type="entry name" value="TPR_rpt"/>
</dbReference>
<dbReference type="SMART" id="SM00028">
    <property type="entry name" value="TPR"/>
    <property type="match status" value="5"/>
</dbReference>
<dbReference type="InterPro" id="IPR011990">
    <property type="entry name" value="TPR-like_helical_dom_sf"/>
</dbReference>
<comment type="caution">
    <text evidence="4">The sequence shown here is derived from an EMBL/GenBank/DDBJ whole genome shotgun (WGS) entry which is preliminary data.</text>
</comment>
<dbReference type="Pfam" id="PF13432">
    <property type="entry name" value="TPR_16"/>
    <property type="match status" value="1"/>
</dbReference>
<dbReference type="RefSeq" id="WP_204537770.1">
    <property type="nucleotide sequence ID" value="NZ_JAFBFI010000001.1"/>
</dbReference>
<reference evidence="4 5" key="1">
    <citation type="submission" date="2021-01" db="EMBL/GenBank/DDBJ databases">
        <title>Genomic Encyclopedia of Type Strains, Phase IV (KMG-IV): sequencing the most valuable type-strain genomes for metagenomic binning, comparative biology and taxonomic classification.</title>
        <authorList>
            <person name="Goeker M."/>
        </authorList>
    </citation>
    <scope>NUCLEOTIDE SEQUENCE [LARGE SCALE GENOMIC DNA]</scope>
    <source>
        <strain evidence="4 5">DSM 105482</strain>
    </source>
</reference>
<keyword evidence="5" id="KW-1185">Reference proteome</keyword>
<dbReference type="EMBL" id="JAFBFI010000001">
    <property type="protein sequence ID" value="MBM7690974.1"/>
    <property type="molecule type" value="Genomic_DNA"/>
</dbReference>
<evidence type="ECO:0000256" key="3">
    <source>
        <dbReference type="PROSITE-ProRule" id="PRU00339"/>
    </source>
</evidence>
<dbReference type="PANTHER" id="PTHR45586:SF1">
    <property type="entry name" value="LIPOPOLYSACCHARIDE ASSEMBLY PROTEIN B"/>
    <property type="match status" value="1"/>
</dbReference>
<dbReference type="SUPFAM" id="SSF48452">
    <property type="entry name" value="TPR-like"/>
    <property type="match status" value="2"/>
</dbReference>
<evidence type="ECO:0000256" key="2">
    <source>
        <dbReference type="ARBA" id="ARBA00022803"/>
    </source>
</evidence>
<evidence type="ECO:0000256" key="1">
    <source>
        <dbReference type="ARBA" id="ARBA00022737"/>
    </source>
</evidence>
<keyword evidence="2 3" id="KW-0802">TPR repeat</keyword>
<organism evidence="4 5">
    <name type="scientific">Peribacillus deserti</name>
    <dbReference type="NCBI Taxonomy" id="673318"/>
    <lineage>
        <taxon>Bacteria</taxon>
        <taxon>Bacillati</taxon>
        <taxon>Bacillota</taxon>
        <taxon>Bacilli</taxon>
        <taxon>Bacillales</taxon>
        <taxon>Bacillaceae</taxon>
        <taxon>Peribacillus</taxon>
    </lineage>
</organism>
<evidence type="ECO:0000313" key="5">
    <source>
        <dbReference type="Proteomes" id="UP000823486"/>
    </source>
</evidence>
<dbReference type="Pfam" id="PF13181">
    <property type="entry name" value="TPR_8"/>
    <property type="match status" value="1"/>
</dbReference>
<accession>A0ABS2QDU1</accession>
<keyword evidence="1" id="KW-0677">Repeat</keyword>
<dbReference type="Gene3D" id="1.25.40.10">
    <property type="entry name" value="Tetratricopeptide repeat domain"/>
    <property type="match status" value="2"/>
</dbReference>